<name>A0A2P6NDR7_9EUKA</name>
<sequence length="94" mass="10838">MISLNHRLTTFCVTTPKSISDKSLTLLDLHYYAHNLHQQRQKHQASLDRQGPQNDTQIFWIRAIQLFLRMSFAASRKAGVMLEVLNPSSLRQAC</sequence>
<accession>A0A2P6NDR7</accession>
<dbReference type="InParanoid" id="A0A2P6NDR7"/>
<organism evidence="1 2">
    <name type="scientific">Planoprotostelium fungivorum</name>
    <dbReference type="NCBI Taxonomy" id="1890364"/>
    <lineage>
        <taxon>Eukaryota</taxon>
        <taxon>Amoebozoa</taxon>
        <taxon>Evosea</taxon>
        <taxon>Variosea</taxon>
        <taxon>Cavosteliida</taxon>
        <taxon>Cavosteliaceae</taxon>
        <taxon>Planoprotostelium</taxon>
    </lineage>
</organism>
<evidence type="ECO:0000313" key="2">
    <source>
        <dbReference type="Proteomes" id="UP000241769"/>
    </source>
</evidence>
<dbReference type="AlphaFoldDB" id="A0A2P6NDR7"/>
<protein>
    <submittedName>
        <fullName evidence="1">Uncharacterized protein</fullName>
    </submittedName>
</protein>
<proteinExistence type="predicted"/>
<reference evidence="1 2" key="1">
    <citation type="journal article" date="2018" name="Genome Biol. Evol.">
        <title>Multiple Roots of Fruiting Body Formation in Amoebozoa.</title>
        <authorList>
            <person name="Hillmann F."/>
            <person name="Forbes G."/>
            <person name="Novohradska S."/>
            <person name="Ferling I."/>
            <person name="Riege K."/>
            <person name="Groth M."/>
            <person name="Westermann M."/>
            <person name="Marz M."/>
            <person name="Spaller T."/>
            <person name="Winckler T."/>
            <person name="Schaap P."/>
            <person name="Glockner G."/>
        </authorList>
    </citation>
    <scope>NUCLEOTIDE SEQUENCE [LARGE SCALE GENOMIC DNA]</scope>
    <source>
        <strain evidence="1 2">Jena</strain>
    </source>
</reference>
<keyword evidence="2" id="KW-1185">Reference proteome</keyword>
<comment type="caution">
    <text evidence="1">The sequence shown here is derived from an EMBL/GenBank/DDBJ whole genome shotgun (WGS) entry which is preliminary data.</text>
</comment>
<gene>
    <name evidence="1" type="ORF">PROFUN_10312</name>
</gene>
<dbReference type="Proteomes" id="UP000241769">
    <property type="component" value="Unassembled WGS sequence"/>
</dbReference>
<evidence type="ECO:0000313" key="1">
    <source>
        <dbReference type="EMBL" id="PRP82104.1"/>
    </source>
</evidence>
<dbReference type="EMBL" id="MDYQ01000110">
    <property type="protein sequence ID" value="PRP82104.1"/>
    <property type="molecule type" value="Genomic_DNA"/>
</dbReference>